<sequence>MMTVKPILMGAENPEGLKLEDVLDQLCNEVAHKINKIINDPSPQAKLVVRNNQAIIEHLGAAAVLQKSSYVVLDAMKANEGPTGQPRIGNTNS</sequence>
<name>A0A6C0PBL9_9BACL</name>
<evidence type="ECO:0000313" key="1">
    <source>
        <dbReference type="EMBL" id="QHW35849.1"/>
    </source>
</evidence>
<dbReference type="KEGG" id="prz:GZH47_33705"/>
<evidence type="ECO:0000313" key="2">
    <source>
        <dbReference type="Proteomes" id="UP000479114"/>
    </source>
</evidence>
<dbReference type="RefSeq" id="WP_162645983.1">
    <property type="nucleotide sequence ID" value="NZ_CP048288.1"/>
</dbReference>
<dbReference type="Proteomes" id="UP000479114">
    <property type="component" value="Plasmid unnamed2"/>
</dbReference>
<keyword evidence="1" id="KW-0808">Transferase</keyword>
<geneLocation type="plasmid" evidence="1 2">
    <name>unnamed2</name>
</geneLocation>
<protein>
    <submittedName>
        <fullName evidence="1">Histidine kinase</fullName>
    </submittedName>
</protein>
<reference evidence="1 2" key="1">
    <citation type="submission" date="2020-02" db="EMBL/GenBank/DDBJ databases">
        <title>Paenibacillus sp. nov., isolated from rhizosphere soil of tomato.</title>
        <authorList>
            <person name="Weon H.-Y."/>
            <person name="Lee S.A."/>
        </authorList>
    </citation>
    <scope>NUCLEOTIDE SEQUENCE [LARGE SCALE GENOMIC DNA]</scope>
    <source>
        <strain evidence="1 2">14171R-81</strain>
        <plasmid evidence="1 2">unnamed2</plasmid>
    </source>
</reference>
<accession>A0A6C0PBL9</accession>
<organism evidence="1 2">
    <name type="scientific">Paenibacillus rhizovicinus</name>
    <dbReference type="NCBI Taxonomy" id="2704463"/>
    <lineage>
        <taxon>Bacteria</taxon>
        <taxon>Bacillati</taxon>
        <taxon>Bacillota</taxon>
        <taxon>Bacilli</taxon>
        <taxon>Bacillales</taxon>
        <taxon>Paenibacillaceae</taxon>
        <taxon>Paenibacillus</taxon>
    </lineage>
</organism>
<dbReference type="AlphaFoldDB" id="A0A6C0PBL9"/>
<gene>
    <name evidence="1" type="ORF">GZH47_33705</name>
</gene>
<keyword evidence="1" id="KW-0614">Plasmid</keyword>
<keyword evidence="2" id="KW-1185">Reference proteome</keyword>
<dbReference type="EMBL" id="CP048288">
    <property type="protein sequence ID" value="QHW35849.1"/>
    <property type="molecule type" value="Genomic_DNA"/>
</dbReference>
<keyword evidence="1" id="KW-0418">Kinase</keyword>
<dbReference type="GO" id="GO:0016301">
    <property type="term" value="F:kinase activity"/>
    <property type="evidence" value="ECO:0007669"/>
    <property type="project" value="UniProtKB-KW"/>
</dbReference>
<proteinExistence type="predicted"/>